<feature type="region of interest" description="Disordered" evidence="1">
    <location>
        <begin position="1"/>
        <end position="39"/>
    </location>
</feature>
<feature type="region of interest" description="Disordered" evidence="1">
    <location>
        <begin position="52"/>
        <end position="89"/>
    </location>
</feature>
<dbReference type="Proteomes" id="UP000299102">
    <property type="component" value="Unassembled WGS sequence"/>
</dbReference>
<evidence type="ECO:0000313" key="3">
    <source>
        <dbReference type="Proteomes" id="UP000299102"/>
    </source>
</evidence>
<feature type="compositionally biased region" description="Polar residues" evidence="1">
    <location>
        <begin position="77"/>
        <end position="89"/>
    </location>
</feature>
<accession>A0A4C1YVX3</accession>
<feature type="compositionally biased region" description="Polar residues" evidence="1">
    <location>
        <begin position="18"/>
        <end position="29"/>
    </location>
</feature>
<dbReference type="AlphaFoldDB" id="A0A4C1YVX3"/>
<evidence type="ECO:0000256" key="1">
    <source>
        <dbReference type="SAM" id="MobiDB-lite"/>
    </source>
</evidence>
<name>A0A4C1YVX3_EUMVA</name>
<sequence>MQKEEIENEEEVEMRNPIRSSVISGSASGQDPRMSRGSLPQVMVYRAIVRLSQSSAQHPQPPPKPAFWRRFGRKNGNHQPSSQSMPPMR</sequence>
<evidence type="ECO:0000313" key="2">
    <source>
        <dbReference type="EMBL" id="GBP78547.1"/>
    </source>
</evidence>
<organism evidence="2 3">
    <name type="scientific">Eumeta variegata</name>
    <name type="common">Bagworm moth</name>
    <name type="synonym">Eumeta japonica</name>
    <dbReference type="NCBI Taxonomy" id="151549"/>
    <lineage>
        <taxon>Eukaryota</taxon>
        <taxon>Metazoa</taxon>
        <taxon>Ecdysozoa</taxon>
        <taxon>Arthropoda</taxon>
        <taxon>Hexapoda</taxon>
        <taxon>Insecta</taxon>
        <taxon>Pterygota</taxon>
        <taxon>Neoptera</taxon>
        <taxon>Endopterygota</taxon>
        <taxon>Lepidoptera</taxon>
        <taxon>Glossata</taxon>
        <taxon>Ditrysia</taxon>
        <taxon>Tineoidea</taxon>
        <taxon>Psychidae</taxon>
        <taxon>Oiketicinae</taxon>
        <taxon>Eumeta</taxon>
    </lineage>
</organism>
<feature type="compositionally biased region" description="Acidic residues" evidence="1">
    <location>
        <begin position="1"/>
        <end position="12"/>
    </location>
</feature>
<reference evidence="2 3" key="1">
    <citation type="journal article" date="2019" name="Commun. Biol.">
        <title>The bagworm genome reveals a unique fibroin gene that provides high tensile strength.</title>
        <authorList>
            <person name="Kono N."/>
            <person name="Nakamura H."/>
            <person name="Ohtoshi R."/>
            <person name="Tomita M."/>
            <person name="Numata K."/>
            <person name="Arakawa K."/>
        </authorList>
    </citation>
    <scope>NUCLEOTIDE SEQUENCE [LARGE SCALE GENOMIC DNA]</scope>
</reference>
<comment type="caution">
    <text evidence="2">The sequence shown here is derived from an EMBL/GenBank/DDBJ whole genome shotgun (WGS) entry which is preliminary data.</text>
</comment>
<dbReference type="EMBL" id="BGZK01001373">
    <property type="protein sequence ID" value="GBP78547.1"/>
    <property type="molecule type" value="Genomic_DNA"/>
</dbReference>
<protein>
    <submittedName>
        <fullName evidence="2">Uncharacterized protein</fullName>
    </submittedName>
</protein>
<proteinExistence type="predicted"/>
<gene>
    <name evidence="2" type="ORF">EVAR_61680_1</name>
</gene>
<keyword evidence="3" id="KW-1185">Reference proteome</keyword>